<dbReference type="Proteomes" id="UP000187151">
    <property type="component" value="Unassembled WGS sequence"/>
</dbReference>
<feature type="signal peptide" evidence="1">
    <location>
        <begin position="1"/>
        <end position="18"/>
    </location>
</feature>
<dbReference type="EMBL" id="MQUR01000002">
    <property type="protein sequence ID" value="OLZ73727.1"/>
    <property type="molecule type" value="Genomic_DNA"/>
</dbReference>
<reference evidence="2 3" key="1">
    <citation type="submission" date="2016-01" db="EMBL/GenBank/DDBJ databases">
        <title>Streptomyces amritsarensis strain MTCC 11845 genome sequencing and assembly.</title>
        <authorList>
            <person name="Sharma D."/>
            <person name="Nair G.R."/>
            <person name="Kaur G."/>
            <person name="Manhas R.K."/>
            <person name="Mayilraj S."/>
        </authorList>
    </citation>
    <scope>NUCLEOTIDE SEQUENCE [LARGE SCALE GENOMIC DNA]</scope>
    <source>
        <strain evidence="2 3">MTCC 11845</strain>
    </source>
</reference>
<evidence type="ECO:0008006" key="4">
    <source>
        <dbReference type="Google" id="ProtNLM"/>
    </source>
</evidence>
<name>A0ABX3G9R8_9ACTN</name>
<evidence type="ECO:0000256" key="1">
    <source>
        <dbReference type="SAM" id="SignalP"/>
    </source>
</evidence>
<keyword evidence="3" id="KW-1185">Reference proteome</keyword>
<gene>
    <name evidence="2" type="ORF">AVW11_01210</name>
</gene>
<keyword evidence="1" id="KW-0732">Signal</keyword>
<accession>A0ABX3G9R8</accession>
<protein>
    <recommendedName>
        <fullName evidence="4">Secreted protein</fullName>
    </recommendedName>
</protein>
<organism evidence="2 3">
    <name type="scientific">Streptomyces amritsarensis</name>
    <dbReference type="NCBI Taxonomy" id="681158"/>
    <lineage>
        <taxon>Bacteria</taxon>
        <taxon>Bacillati</taxon>
        <taxon>Actinomycetota</taxon>
        <taxon>Actinomycetes</taxon>
        <taxon>Kitasatosporales</taxon>
        <taxon>Streptomycetaceae</taxon>
        <taxon>Streptomyces</taxon>
    </lineage>
</organism>
<feature type="chain" id="PRO_5045461622" description="Secreted protein" evidence="1">
    <location>
        <begin position="19"/>
        <end position="152"/>
    </location>
</feature>
<proteinExistence type="predicted"/>
<sequence length="152" mass="15999">MSAVALTVVIGLSGPASASDEYRCTAYQHIELPTSGFNTDITSRVCVWRNFSGKVRASASFSWQEGGGGKFNKLLLSTRLEKNDVMKAGAVCNYKNAVNADDGGGGYVCWTPWTSVPAGGITGDAGLLYDLADDGKGDLLRNLGGMRGRVTP</sequence>
<evidence type="ECO:0000313" key="3">
    <source>
        <dbReference type="Proteomes" id="UP000187151"/>
    </source>
</evidence>
<comment type="caution">
    <text evidence="2">The sequence shown here is derived from an EMBL/GenBank/DDBJ whole genome shotgun (WGS) entry which is preliminary data.</text>
</comment>
<evidence type="ECO:0000313" key="2">
    <source>
        <dbReference type="EMBL" id="OLZ73727.1"/>
    </source>
</evidence>